<comment type="caution">
    <text evidence="3">The sequence shown here is derived from an EMBL/GenBank/DDBJ whole genome shotgun (WGS) entry which is preliminary data.</text>
</comment>
<evidence type="ECO:0000259" key="2">
    <source>
        <dbReference type="Pfam" id="PF01464"/>
    </source>
</evidence>
<evidence type="ECO:0000313" key="3">
    <source>
        <dbReference type="EMBL" id="KKL63270.1"/>
    </source>
</evidence>
<organism evidence="3">
    <name type="scientific">marine sediment metagenome</name>
    <dbReference type="NCBI Taxonomy" id="412755"/>
    <lineage>
        <taxon>unclassified sequences</taxon>
        <taxon>metagenomes</taxon>
        <taxon>ecological metagenomes</taxon>
    </lineage>
</organism>
<name>A0A0F9G158_9ZZZZ</name>
<evidence type="ECO:0000256" key="1">
    <source>
        <dbReference type="SAM" id="Phobius"/>
    </source>
</evidence>
<dbReference type="Pfam" id="PF01464">
    <property type="entry name" value="SLT"/>
    <property type="match status" value="1"/>
</dbReference>
<dbReference type="InterPro" id="IPR008258">
    <property type="entry name" value="Transglycosylase_SLT_dom_1"/>
</dbReference>
<accession>A0A0F9G158</accession>
<reference evidence="3" key="1">
    <citation type="journal article" date="2015" name="Nature">
        <title>Complex archaea that bridge the gap between prokaryotes and eukaryotes.</title>
        <authorList>
            <person name="Spang A."/>
            <person name="Saw J.H."/>
            <person name="Jorgensen S.L."/>
            <person name="Zaremba-Niedzwiedzka K."/>
            <person name="Martijn J."/>
            <person name="Lind A.E."/>
            <person name="van Eijk R."/>
            <person name="Schleper C."/>
            <person name="Guy L."/>
            <person name="Ettema T.J."/>
        </authorList>
    </citation>
    <scope>NUCLEOTIDE SEQUENCE</scope>
</reference>
<dbReference type="SUPFAM" id="SSF53955">
    <property type="entry name" value="Lysozyme-like"/>
    <property type="match status" value="1"/>
</dbReference>
<dbReference type="AlphaFoldDB" id="A0A0F9G158"/>
<dbReference type="EMBL" id="LAZR01028228">
    <property type="protein sequence ID" value="KKL63270.1"/>
    <property type="molecule type" value="Genomic_DNA"/>
</dbReference>
<dbReference type="PANTHER" id="PTHR37423:SF2">
    <property type="entry name" value="MEMBRANE-BOUND LYTIC MUREIN TRANSGLYCOSYLASE C"/>
    <property type="match status" value="1"/>
</dbReference>
<feature type="domain" description="Transglycosylase SLT" evidence="2">
    <location>
        <begin position="11"/>
        <end position="116"/>
    </location>
</feature>
<proteinExistence type="predicted"/>
<keyword evidence="1" id="KW-1133">Transmembrane helix</keyword>
<dbReference type="Gene3D" id="1.10.530.10">
    <property type="match status" value="1"/>
</dbReference>
<gene>
    <name evidence="3" type="ORF">LCGC14_2176750</name>
</gene>
<feature type="transmembrane region" description="Helical" evidence="1">
    <location>
        <begin position="145"/>
        <end position="163"/>
    </location>
</feature>
<protein>
    <recommendedName>
        <fullName evidence="2">Transglycosylase SLT domain-containing protein</fullName>
    </recommendedName>
</protein>
<sequence length="170" mass="19142">MPVTPQQITDVINYWARIRNIPAALIKAIIYQESRFNPKALRYEAHINDSSYGLMQILLGTARAMGFTGPADLLYMPMVNLKFATKFLKDLLIRYKSHLPDTLSAYNAGSGNVKAGKPYVNPQYVQSVLKLYAAYSRKDIIKPMFPIPLLIAGLVGGLILLLYNRRKSIH</sequence>
<dbReference type="PANTHER" id="PTHR37423">
    <property type="entry name" value="SOLUBLE LYTIC MUREIN TRANSGLYCOSYLASE-RELATED"/>
    <property type="match status" value="1"/>
</dbReference>
<dbReference type="InterPro" id="IPR023346">
    <property type="entry name" value="Lysozyme-like_dom_sf"/>
</dbReference>
<keyword evidence="1" id="KW-0472">Membrane</keyword>
<dbReference type="CDD" id="cd00254">
    <property type="entry name" value="LT-like"/>
    <property type="match status" value="1"/>
</dbReference>
<keyword evidence="1" id="KW-0812">Transmembrane</keyword>